<dbReference type="STRING" id="1125630.KPHS_21290"/>
<organism evidence="1 2">
    <name type="scientific">Klebsiella pneumoniae subsp. pneumoniae (strain HS11286)</name>
    <dbReference type="NCBI Taxonomy" id="1125630"/>
    <lineage>
        <taxon>Bacteria</taxon>
        <taxon>Pseudomonadati</taxon>
        <taxon>Pseudomonadota</taxon>
        <taxon>Gammaproteobacteria</taxon>
        <taxon>Enterobacterales</taxon>
        <taxon>Enterobacteriaceae</taxon>
        <taxon>Klebsiella/Raoultella group</taxon>
        <taxon>Klebsiella</taxon>
        <taxon>Klebsiella pneumoniae complex</taxon>
    </lineage>
</organism>
<dbReference type="RefSeq" id="WP_004217133.1">
    <property type="nucleotide sequence ID" value="NC_016845.1"/>
</dbReference>
<dbReference type="AlphaFoldDB" id="A0A0H3GRK6"/>
<sequence>MYFDAWRLTVAGRQKIMSLFSRQRVISYIIAVIVYCGF</sequence>
<dbReference type="KEGG" id="kpm:KPHS_21290"/>
<dbReference type="Proteomes" id="UP000007841">
    <property type="component" value="Chromosome"/>
</dbReference>
<proteinExistence type="predicted"/>
<gene>
    <name evidence="1" type="ordered locus">KPHS_21290</name>
</gene>
<accession>A0A0H3GRK6</accession>
<dbReference type="HOGENOM" id="CLU_3328956_0_0_6"/>
<keyword evidence="2" id="KW-1185">Reference proteome</keyword>
<reference evidence="1 2" key="1">
    <citation type="journal article" date="2012" name="J. Bacteriol.">
        <title>Complete genome sequence of Klebsiella pneumoniae subsp. pneumoniae HS11286, a multidrug-resistant strain isolated from human sputum.</title>
        <authorList>
            <person name="Liu P."/>
            <person name="Li P."/>
            <person name="Jiang X."/>
            <person name="Bi D."/>
            <person name="Xie Y."/>
            <person name="Tai C."/>
            <person name="Deng Z."/>
            <person name="Rajakumar K."/>
            <person name="Ou H.Y."/>
        </authorList>
    </citation>
    <scope>NUCLEOTIDE SEQUENCE [LARGE SCALE GENOMIC DNA]</scope>
    <source>
        <strain evidence="1 2">HS11286</strain>
    </source>
</reference>
<evidence type="ECO:0000313" key="1">
    <source>
        <dbReference type="EMBL" id="AEW60827.1"/>
    </source>
</evidence>
<dbReference type="GeneID" id="11847147"/>
<dbReference type="PATRIC" id="fig|1125630.4.peg.2074"/>
<dbReference type="RefSeq" id="YP_005226429.1">
    <property type="nucleotide sequence ID" value="NC_016845.1"/>
</dbReference>
<evidence type="ECO:0000313" key="2">
    <source>
        <dbReference type="Proteomes" id="UP000007841"/>
    </source>
</evidence>
<dbReference type="EMBL" id="CP003200">
    <property type="protein sequence ID" value="AEW60827.1"/>
    <property type="molecule type" value="Genomic_DNA"/>
</dbReference>
<name>A0A0H3GRK6_KLEPH</name>
<protein>
    <submittedName>
        <fullName evidence="1">Uncharacterized protein</fullName>
    </submittedName>
</protein>